<organism evidence="2 3">
    <name type="scientific">Acanthocheilonema viteae</name>
    <name type="common">Filarial nematode worm</name>
    <name type="synonym">Dipetalonema viteae</name>
    <dbReference type="NCBI Taxonomy" id="6277"/>
    <lineage>
        <taxon>Eukaryota</taxon>
        <taxon>Metazoa</taxon>
        <taxon>Ecdysozoa</taxon>
        <taxon>Nematoda</taxon>
        <taxon>Chromadorea</taxon>
        <taxon>Rhabditida</taxon>
        <taxon>Spirurina</taxon>
        <taxon>Spiruromorpha</taxon>
        <taxon>Filarioidea</taxon>
        <taxon>Onchocercidae</taxon>
        <taxon>Acanthocheilonema</taxon>
    </lineage>
</organism>
<evidence type="ECO:0000313" key="3">
    <source>
        <dbReference type="Proteomes" id="UP000276991"/>
    </source>
</evidence>
<feature type="non-terminal residue" evidence="2">
    <location>
        <position position="265"/>
    </location>
</feature>
<reference evidence="2 3" key="1">
    <citation type="submission" date="2018-08" db="EMBL/GenBank/DDBJ databases">
        <authorList>
            <person name="Laetsch R D."/>
            <person name="Stevens L."/>
            <person name="Kumar S."/>
            <person name="Blaxter L. M."/>
        </authorList>
    </citation>
    <scope>NUCLEOTIDE SEQUENCE [LARGE SCALE GENOMIC DNA]</scope>
</reference>
<dbReference type="Proteomes" id="UP000276991">
    <property type="component" value="Unassembled WGS sequence"/>
</dbReference>
<dbReference type="Pfam" id="PF03957">
    <property type="entry name" value="Jun"/>
    <property type="match status" value="1"/>
</dbReference>
<sequence>MSTIPSSAAATTADLSSSKAASLKQLKSSMHLDFSSPTSSKKQIISADLLDIIKASPTIGKMFSQGTTTPTPTKLLYPSEVTLAQRQYAQGFIDALTQVQQLNGFVPSPALLNSPSFLAPLFQSVTASTSNSDQTKTVTSPVLTSPSSLHKNALKCISPVFWLTLLVFDDSPVAARAAFAAAAALHAIPPIHLAAMNGMGSLAGYSFTQLTPTQLTSYAVATSSTVTTTTTASVLQQQPVGSSSTTTVVMHPDDITMKNELPGSL</sequence>
<dbReference type="STRING" id="6277.A0A498SB40"/>
<protein>
    <recommendedName>
        <fullName evidence="1">Jun-like transcription factor domain-containing protein</fullName>
    </recommendedName>
</protein>
<evidence type="ECO:0000259" key="1">
    <source>
        <dbReference type="Pfam" id="PF03957"/>
    </source>
</evidence>
<name>A0A498SB40_ACAVI</name>
<accession>A0A498SB40</accession>
<proteinExistence type="predicted"/>
<gene>
    <name evidence="2" type="ORF">NAV_LOCUS2929</name>
</gene>
<dbReference type="AlphaFoldDB" id="A0A498SB40"/>
<keyword evidence="3" id="KW-1185">Reference proteome</keyword>
<dbReference type="OrthoDB" id="2187714at2759"/>
<evidence type="ECO:0000313" key="2">
    <source>
        <dbReference type="EMBL" id="VBB28099.1"/>
    </source>
</evidence>
<dbReference type="InterPro" id="IPR005643">
    <property type="entry name" value="JNK"/>
</dbReference>
<dbReference type="EMBL" id="UPTC01000343">
    <property type="protein sequence ID" value="VBB28099.1"/>
    <property type="molecule type" value="Genomic_DNA"/>
</dbReference>
<feature type="domain" description="Jun-like transcription factor" evidence="1">
    <location>
        <begin position="22"/>
        <end position="153"/>
    </location>
</feature>